<sequence length="321" mass="37857">MQTVRRIQQLDLDILHSLYKYRILTVPQLRKLHFANSYTYRKLSILKNSGFVTTEPLLHRGRKATSLYRLTDRGICLLQEHGLITQTIKSSDLKIHPDRRTYHLQTNDILIDLSLAGWQVMDSRETKAKYRIDRGDLVQGCITNRDGQSWLVYLFLYDAEDVTVVKALNQIGTHNQNVAVFFRGQQSMDKFIEKQALLGVVTSGEMLLLPYEYGIHLLRTYQTSDDYLNLFRAYGEIRESDHPHFPYEIFIDEQWRCLVNLLGNDLMKVFELQRITEGRLRWRDIHAFIPERMEERYLEWLGGLRRLSMTPLDVNELKFTV</sequence>
<dbReference type="SUPFAM" id="SSF46785">
    <property type="entry name" value="Winged helix' DNA-binding domain"/>
    <property type="match status" value="1"/>
</dbReference>
<dbReference type="InterPro" id="IPR036390">
    <property type="entry name" value="WH_DNA-bd_sf"/>
</dbReference>
<dbReference type="Pfam" id="PF13814">
    <property type="entry name" value="Replic_Relax"/>
    <property type="match status" value="1"/>
</dbReference>
<name>A0A1Y3PFL9_9BACI</name>
<dbReference type="EMBL" id="LZRT01000117">
    <property type="protein sequence ID" value="OUM84896.1"/>
    <property type="molecule type" value="Genomic_DNA"/>
</dbReference>
<dbReference type="Gene3D" id="1.10.10.10">
    <property type="entry name" value="Winged helix-like DNA-binding domain superfamily/Winged helix DNA-binding domain"/>
    <property type="match status" value="1"/>
</dbReference>
<dbReference type="InterPro" id="IPR036388">
    <property type="entry name" value="WH-like_DNA-bd_sf"/>
</dbReference>
<evidence type="ECO:0000313" key="1">
    <source>
        <dbReference type="EMBL" id="OUM84896.1"/>
    </source>
</evidence>
<accession>A0A1Y3PFL9</accession>
<evidence type="ECO:0000313" key="2">
    <source>
        <dbReference type="Proteomes" id="UP000196475"/>
    </source>
</evidence>
<comment type="caution">
    <text evidence="1">The sequence shown here is derived from an EMBL/GenBank/DDBJ whole genome shotgun (WGS) entry which is preliminary data.</text>
</comment>
<gene>
    <name evidence="1" type="ORF">BAA01_03025</name>
</gene>
<evidence type="ECO:0008006" key="3">
    <source>
        <dbReference type="Google" id="ProtNLM"/>
    </source>
</evidence>
<dbReference type="InterPro" id="IPR025855">
    <property type="entry name" value="Replic_Relax"/>
</dbReference>
<dbReference type="AlphaFoldDB" id="A0A1Y3PFL9"/>
<reference evidence="2" key="1">
    <citation type="submission" date="2016-06" db="EMBL/GenBank/DDBJ databases">
        <authorList>
            <person name="Nascimento L."/>
            <person name="Pereira R.V."/>
            <person name="Martins L.F."/>
            <person name="Quaggio R.B."/>
            <person name="Silva A.M."/>
            <person name="Setubal J.C."/>
        </authorList>
    </citation>
    <scope>NUCLEOTIDE SEQUENCE [LARGE SCALE GENOMIC DNA]</scope>
</reference>
<organism evidence="1 2">
    <name type="scientific">Bacillus thermozeamaize</name>
    <dbReference type="NCBI Taxonomy" id="230954"/>
    <lineage>
        <taxon>Bacteria</taxon>
        <taxon>Bacillati</taxon>
        <taxon>Bacillota</taxon>
        <taxon>Bacilli</taxon>
        <taxon>Bacillales</taxon>
        <taxon>Bacillaceae</taxon>
        <taxon>Bacillus</taxon>
    </lineage>
</organism>
<dbReference type="Proteomes" id="UP000196475">
    <property type="component" value="Unassembled WGS sequence"/>
</dbReference>
<protein>
    <recommendedName>
        <fullName evidence="3">Replication-relaxation</fullName>
    </recommendedName>
</protein>
<proteinExistence type="predicted"/>